<evidence type="ECO:0000313" key="2">
    <source>
        <dbReference type="Proteomes" id="UP001054945"/>
    </source>
</evidence>
<accession>A0AAV4S5T1</accession>
<sequence length="118" mass="13710">MKPRKLLKWVTVKSCPSSSFNHDCMHVNGEGMLVAMKYVTEVLKTRKTSYLHSCSLSTATGMFSYVGINKFSRKIDGYGNKDSWFSYDEVRAIQNSRVRYSSFLLHSNFDYVWIFSCY</sequence>
<protein>
    <submittedName>
        <fullName evidence="1">Uncharacterized protein</fullName>
    </submittedName>
</protein>
<organism evidence="1 2">
    <name type="scientific">Caerostris extrusa</name>
    <name type="common">Bark spider</name>
    <name type="synonym">Caerostris bankana</name>
    <dbReference type="NCBI Taxonomy" id="172846"/>
    <lineage>
        <taxon>Eukaryota</taxon>
        <taxon>Metazoa</taxon>
        <taxon>Ecdysozoa</taxon>
        <taxon>Arthropoda</taxon>
        <taxon>Chelicerata</taxon>
        <taxon>Arachnida</taxon>
        <taxon>Araneae</taxon>
        <taxon>Araneomorphae</taxon>
        <taxon>Entelegynae</taxon>
        <taxon>Araneoidea</taxon>
        <taxon>Araneidae</taxon>
        <taxon>Caerostris</taxon>
    </lineage>
</organism>
<name>A0AAV4S5T1_CAEEX</name>
<evidence type="ECO:0000313" key="1">
    <source>
        <dbReference type="EMBL" id="GIY29359.1"/>
    </source>
</evidence>
<proteinExistence type="predicted"/>
<dbReference type="EMBL" id="BPLR01009057">
    <property type="protein sequence ID" value="GIY29359.1"/>
    <property type="molecule type" value="Genomic_DNA"/>
</dbReference>
<keyword evidence="2" id="KW-1185">Reference proteome</keyword>
<comment type="caution">
    <text evidence="1">The sequence shown here is derived from an EMBL/GenBank/DDBJ whole genome shotgun (WGS) entry which is preliminary data.</text>
</comment>
<gene>
    <name evidence="1" type="ORF">CEXT_329581</name>
</gene>
<dbReference type="Proteomes" id="UP001054945">
    <property type="component" value="Unassembled WGS sequence"/>
</dbReference>
<dbReference type="AlphaFoldDB" id="A0AAV4S5T1"/>
<reference evidence="1 2" key="1">
    <citation type="submission" date="2021-06" db="EMBL/GenBank/DDBJ databases">
        <title>Caerostris extrusa draft genome.</title>
        <authorList>
            <person name="Kono N."/>
            <person name="Arakawa K."/>
        </authorList>
    </citation>
    <scope>NUCLEOTIDE SEQUENCE [LARGE SCALE GENOMIC DNA]</scope>
</reference>